<dbReference type="Proteomes" id="UP000507470">
    <property type="component" value="Unassembled WGS sequence"/>
</dbReference>
<protein>
    <submittedName>
        <fullName evidence="3">DEPDC5</fullName>
    </submittedName>
</protein>
<dbReference type="EMBL" id="CACVKT020005663">
    <property type="protein sequence ID" value="CAC5397002.1"/>
    <property type="molecule type" value="Genomic_DNA"/>
</dbReference>
<organism evidence="3 4">
    <name type="scientific">Mytilus coruscus</name>
    <name type="common">Sea mussel</name>
    <dbReference type="NCBI Taxonomy" id="42192"/>
    <lineage>
        <taxon>Eukaryota</taxon>
        <taxon>Metazoa</taxon>
        <taxon>Spiralia</taxon>
        <taxon>Lophotrochozoa</taxon>
        <taxon>Mollusca</taxon>
        <taxon>Bivalvia</taxon>
        <taxon>Autobranchia</taxon>
        <taxon>Pteriomorphia</taxon>
        <taxon>Mytilida</taxon>
        <taxon>Mytiloidea</taxon>
        <taxon>Mytilidae</taxon>
        <taxon>Mytilinae</taxon>
        <taxon>Mytilus</taxon>
    </lineage>
</organism>
<dbReference type="Gene3D" id="1.10.10.10">
    <property type="entry name" value="Winged helix-like DNA-binding domain superfamily/Winged helix DNA-binding domain"/>
    <property type="match status" value="1"/>
</dbReference>
<dbReference type="GO" id="GO:0034198">
    <property type="term" value="P:cellular response to amino acid starvation"/>
    <property type="evidence" value="ECO:0007669"/>
    <property type="project" value="TreeGrafter"/>
</dbReference>
<feature type="compositionally biased region" description="Low complexity" evidence="1">
    <location>
        <begin position="968"/>
        <end position="980"/>
    </location>
</feature>
<dbReference type="Pfam" id="PF00610">
    <property type="entry name" value="DEP"/>
    <property type="match status" value="1"/>
</dbReference>
<dbReference type="InterPro" id="IPR036388">
    <property type="entry name" value="WH-like_DNA-bd_sf"/>
</dbReference>
<dbReference type="SMART" id="SM00049">
    <property type="entry name" value="DEP"/>
    <property type="match status" value="1"/>
</dbReference>
<dbReference type="GO" id="GO:1990130">
    <property type="term" value="C:GATOR1 complex"/>
    <property type="evidence" value="ECO:0007669"/>
    <property type="project" value="TreeGrafter"/>
</dbReference>
<dbReference type="InterPro" id="IPR036390">
    <property type="entry name" value="WH_DNA-bd_sf"/>
</dbReference>
<feature type="region of interest" description="Disordered" evidence="1">
    <location>
        <begin position="1691"/>
        <end position="1710"/>
    </location>
</feature>
<dbReference type="InterPro" id="IPR048255">
    <property type="entry name" value="IML1_N"/>
</dbReference>
<dbReference type="InterPro" id="IPR045838">
    <property type="entry name" value="DEPDC5_CTD"/>
</dbReference>
<evidence type="ECO:0000313" key="3">
    <source>
        <dbReference type="EMBL" id="CAC5397002.1"/>
    </source>
</evidence>
<feature type="region of interest" description="Disordered" evidence="1">
    <location>
        <begin position="951"/>
        <end position="994"/>
    </location>
</feature>
<feature type="compositionally biased region" description="Polar residues" evidence="1">
    <location>
        <begin position="981"/>
        <end position="994"/>
    </location>
</feature>
<proteinExistence type="predicted"/>
<dbReference type="GO" id="GO:0005765">
    <property type="term" value="C:lysosomal membrane"/>
    <property type="evidence" value="ECO:0007669"/>
    <property type="project" value="TreeGrafter"/>
</dbReference>
<keyword evidence="4" id="KW-1185">Reference proteome</keyword>
<evidence type="ECO:0000313" key="4">
    <source>
        <dbReference type="Proteomes" id="UP000507470"/>
    </source>
</evidence>
<dbReference type="InterPro" id="IPR027244">
    <property type="entry name" value="IML1"/>
</dbReference>
<dbReference type="GO" id="GO:1904262">
    <property type="term" value="P:negative regulation of TORC1 signaling"/>
    <property type="evidence" value="ECO:0007669"/>
    <property type="project" value="TreeGrafter"/>
</dbReference>
<dbReference type="InterPro" id="IPR055213">
    <property type="entry name" value="IML1_double_psi_beta_barrel"/>
</dbReference>
<dbReference type="PANTHER" id="PTHR13179:SF8">
    <property type="entry name" value="GATOR COMPLEX PROTEIN DEPDC5"/>
    <property type="match status" value="1"/>
</dbReference>
<dbReference type="Pfam" id="PF19418">
    <property type="entry name" value="DEPDC5_CTD"/>
    <property type="match status" value="1"/>
</dbReference>
<evidence type="ECO:0000256" key="1">
    <source>
        <dbReference type="SAM" id="MobiDB-lite"/>
    </source>
</evidence>
<dbReference type="GO" id="GO:0005096">
    <property type="term" value="F:GTPase activator activity"/>
    <property type="evidence" value="ECO:0007669"/>
    <property type="project" value="InterPro"/>
</dbReference>
<dbReference type="SUPFAM" id="SSF46785">
    <property type="entry name" value="Winged helix' DNA-binding domain"/>
    <property type="match status" value="1"/>
</dbReference>
<dbReference type="OrthoDB" id="39497at2759"/>
<feature type="region of interest" description="Disordered" evidence="1">
    <location>
        <begin position="1013"/>
        <end position="1038"/>
    </location>
</feature>
<feature type="region of interest" description="Disordered" evidence="1">
    <location>
        <begin position="1334"/>
        <end position="1373"/>
    </location>
</feature>
<dbReference type="PANTHER" id="PTHR13179">
    <property type="entry name" value="DEP DOMAIN CONTAINING PROTEIN 5"/>
    <property type="match status" value="1"/>
</dbReference>
<name>A0A6J8CQ31_MYTCO</name>
<dbReference type="InterPro" id="IPR000591">
    <property type="entry name" value="DEP_dom"/>
</dbReference>
<gene>
    <name evidence="3" type="ORF">MCOR_31497</name>
</gene>
<feature type="domain" description="DEP" evidence="2">
    <location>
        <begin position="1386"/>
        <end position="1461"/>
    </location>
</feature>
<dbReference type="GO" id="GO:0035556">
    <property type="term" value="P:intracellular signal transduction"/>
    <property type="evidence" value="ECO:0007669"/>
    <property type="project" value="InterPro"/>
</dbReference>
<feature type="compositionally biased region" description="Polar residues" evidence="1">
    <location>
        <begin position="1341"/>
        <end position="1373"/>
    </location>
</feature>
<dbReference type="GO" id="GO:0010508">
    <property type="term" value="P:positive regulation of autophagy"/>
    <property type="evidence" value="ECO:0007669"/>
    <property type="project" value="TreeGrafter"/>
</dbReference>
<sequence length="1829" mass="210243">MENEKIKKLHVHKRNPQDAFLGNDILINPKDFPDVVLRDILEIHHSDSDNSRLLLQVTTVTDEFQQKDTISIEHSIANSFHLKPYNNVVVKKVDPKAVALDLVELLFKDQYFSRSDFWRLRDSLSNTCAYLNKKLEAYDMRAQVYELWSKGERVTCGVINSDTRVVFRSSTSVVQIFIQMSSEMWDFDLYGDLYIEKAVDGFLTDLFAKWKDQNCLHDVSIVLFSRTFYEAQNIEEFPVFMRDCLQVDYMGRFYEDFYRIIIQNERYEDWTTTIKKLRKCINQYQDYVLKYHERPGEKIPKAYNSTAAQGNFLETLNMTLNLFEKYYFDRNFDRTGKVAVVITPGPGVFEVDRQLTNITKQRTIDCGVGSDLVCMGEQPLHAAPLFKFHSKSQKSDLEVGDDYNIPHWMNHSFYISKHQIEARLQGSFVPRIKPPPEIFKPKPKSKERTELIHSPQSVHNDEDNFPYLSELIHSPQSVHNDEDNFPYLSELIHSPQSVHNDEDNFPYLSELIHSPQSVHNDEDNFPYLSELIHSPQSSVHNHEVNFPYLSELIHSPQSVHNDEDNFPFVDYDEYDAQIFKVPVPSFGLGERKRVIRYQNNKSTISTLAEAKRLRQPRDRHISDDFAGLALEKSEGRSQGTRSPAINIPRSPSGEEVAYSVGCYPVIDKKLSFESTDSEETIKLRPRVGSAGSPVSHSRAQHHVKSRRALINPFAPSRMQFKMTSYRRRWVHAFPRGIRGAAVQTHHIHYYRCYRMYSPLTKFTDLRGAYKTHHIHTSTTDAIECIHFLTFIYRFWSGADAIECTFDLLFTDLPIQTHHIQIYMELQYKPITYTTDARMYSPLTDASTECIAIEYLRGAAVQTHHIHTSTTDAIEDAFIYRMYTSTTDAIELQTHHIHTSTTDAIECTDPSHHIHTSTTDAIEEEHCLPTPEVLQGAHLALEARKTKLFSRQSSNDFVDGPGNEGRDSGGSSLGLSPLHSSYQGNNDPHWPSSTGSSVFMQDLGLVSGRSKSAKDKSYLWGPTGEQEWSPEMTTGTDWRPAESHRNIQSESCLIKPLLGTDFQSKNFCAGISVDWKSLTMPASLPITTDYFPGKQSLTNDYVVSDYNLLPEDVNFDMNQSDSDKINPKKPLSTVQVFRELISSRLAQGFQIIVLPASTSPVSQSKLVPGQQYSMGLMRARPRQEPSEEYHLSIGRIFHKIRRVGSTITVTRYRPRHEQPALSYSYRYRFKVPDSLGYDVSWSEFKNEKLENYNWNYFDQYICTHGEGDFGLLESLKFWRSRFLLLPINIPATKKIIDGNDRCDIYQEISDTDTENFVHGFIRYLETLNKLKRTSQERRLKNSGDQVQSPAPPQGETTKQSDTQQTRQKETITASTQSTNIAEIMIDNQFGLPLLSKQPGLPHNCFIAEEAVNWCVQEVDGIKTITAAILLMQRLIDDQVIVHASGNPKHKFIYGFYLYCVIPNKEKAPEFLVYNSTFENEWCEVVVSSANRKEPKDKFHLGDGGPSRPYDNIIDPENDDWRTQTGLSFRSQGWGQQSDTILNIIHNATLTHKYVSVDVDFNGRSDRPEWATARYHAYYSPHCAWELELQWVVATGSILAELVSTWYRKARPCGFQFLPVPVDPFALPTAPDSDPLRGPIFLPLNIACMSNGGKGIFHGYDQDIKAQKLKHFQQSIIKRYGFMPFSVMAKPSGYPPSPNPSSSSSSPSQNEEQYVHCSGGMFVLIEDSQTTSPTMKEAPFVYGHKKKSASQLRKDYIARQTSRTNQHDDQHWNKIGFLWSWNYMLSKKWRTSHTGDEHFQDKMLADFREFCSNKDDRLKEYWHDYKLDNPV</sequence>
<dbReference type="Pfam" id="PF12257">
    <property type="entry name" value="IML1"/>
    <property type="match status" value="1"/>
</dbReference>
<reference evidence="3 4" key="1">
    <citation type="submission" date="2020-06" db="EMBL/GenBank/DDBJ databases">
        <authorList>
            <person name="Li R."/>
            <person name="Bekaert M."/>
        </authorList>
    </citation>
    <scope>NUCLEOTIDE SEQUENCE [LARGE SCALE GENOMIC DNA]</scope>
    <source>
        <strain evidence="4">wild</strain>
    </source>
</reference>
<accession>A0A6J8CQ31</accession>
<evidence type="ECO:0000259" key="2">
    <source>
        <dbReference type="SMART" id="SM00049"/>
    </source>
</evidence>
<dbReference type="Pfam" id="PF23013">
    <property type="entry name" value="IML1_N"/>
    <property type="match status" value="1"/>
</dbReference>